<dbReference type="PANTHER" id="PTHR45527:SF10">
    <property type="entry name" value="PYOCHELIN SYNTHASE PCHF"/>
    <property type="match status" value="1"/>
</dbReference>
<reference evidence="7 8" key="1">
    <citation type="submission" date="2021-12" db="EMBL/GenBank/DDBJ databases">
        <title>Discovery of the Pendulisporaceae a myxobacterial family with distinct sporulation behavior and unique specialized metabolism.</title>
        <authorList>
            <person name="Garcia R."/>
            <person name="Popoff A."/>
            <person name="Bader C.D."/>
            <person name="Loehr J."/>
            <person name="Walesch S."/>
            <person name="Walt C."/>
            <person name="Boldt J."/>
            <person name="Bunk B."/>
            <person name="Haeckl F.J.F.P.J."/>
            <person name="Gunesch A.P."/>
            <person name="Birkelbach J."/>
            <person name="Nuebel U."/>
            <person name="Pietschmann T."/>
            <person name="Bach T."/>
            <person name="Mueller R."/>
        </authorList>
    </citation>
    <scope>NUCLEOTIDE SEQUENCE [LARGE SCALE GENOMIC DNA]</scope>
    <source>
        <strain evidence="7 8">MSr12523</strain>
    </source>
</reference>
<keyword evidence="3" id="KW-0596">Phosphopantetheine</keyword>
<dbReference type="CDD" id="cd19535">
    <property type="entry name" value="Cyc_NRPS"/>
    <property type="match status" value="2"/>
</dbReference>
<evidence type="ECO:0000256" key="4">
    <source>
        <dbReference type="ARBA" id="ARBA00022553"/>
    </source>
</evidence>
<protein>
    <submittedName>
        <fullName evidence="7">Amino acid adenylation domain-containing protein</fullName>
    </submittedName>
</protein>
<keyword evidence="4" id="KW-0597">Phosphoprotein</keyword>
<evidence type="ECO:0000256" key="5">
    <source>
        <dbReference type="ARBA" id="ARBA00022598"/>
    </source>
</evidence>
<feature type="domain" description="Carrier" evidence="6">
    <location>
        <begin position="2048"/>
        <end position="2123"/>
    </location>
</feature>
<proteinExistence type="predicted"/>
<dbReference type="InterPro" id="IPR001242">
    <property type="entry name" value="Condensation_dom"/>
</dbReference>
<dbReference type="InterPro" id="IPR023213">
    <property type="entry name" value="CAT-like_dom_sf"/>
</dbReference>
<dbReference type="InterPro" id="IPR042099">
    <property type="entry name" value="ANL_N_sf"/>
</dbReference>
<dbReference type="Pfam" id="PF00501">
    <property type="entry name" value="AMP-binding"/>
    <property type="match status" value="3"/>
</dbReference>
<gene>
    <name evidence="7" type="ORF">LZC95_39560</name>
</gene>
<feature type="domain" description="Carrier" evidence="6">
    <location>
        <begin position="1026"/>
        <end position="1101"/>
    </location>
</feature>
<dbReference type="Pfam" id="PF00550">
    <property type="entry name" value="PP-binding"/>
    <property type="match status" value="3"/>
</dbReference>
<name>A0ABZ2K1D3_9BACT</name>
<feature type="domain" description="Carrier" evidence="6">
    <location>
        <begin position="1"/>
        <end position="77"/>
    </location>
</feature>
<dbReference type="Gene3D" id="3.30.559.10">
    <property type="entry name" value="Chloramphenicol acetyltransferase-like domain"/>
    <property type="match status" value="2"/>
</dbReference>
<dbReference type="InterPro" id="IPR020845">
    <property type="entry name" value="AMP-binding_CS"/>
</dbReference>
<dbReference type="InterPro" id="IPR057737">
    <property type="entry name" value="Condensation_MtbB-like"/>
</dbReference>
<sequence length="2133" mass="233153">MSDRDSSLDVRGTIARVLNVPAETIDDESNLIELGMDSIAMMRLAGQWRRQGISVAFAELAANPVVSAWRALLEKPCTSVEPAARRSVVTDEDAPFELALMQHAYWVGREQGQKLGGVAAHFYNEFDGENVDPARLERAVRALMQRHGMLRVQIGREGRQRILGDAAWPGLKVHDLRAHTDEEAREALARARQQLSHRQMDLERGEVFDVQISLLPGGRTRLHVNLDMVAADALSLRVLLGDLAQLYDGKALPSIGYSYPRYLRERGEGDTRARDQAYWRGRLDQLPAAPQLPAAVQVEDATTVVRRHRWLAPDRAREFEVRARRHGLTPAMAMAAVFAEALSAWSDAPRFLLNLPVFDREPLHPDVGSLVGDFTSSILLAWDGETPGSFAERAKRLQSRFHEDAEHVGYSGVEVLRDLSRARAEQVLAPVVYTSALGLGELFPASVKERFGTASWIISQGPQVWLDAQVTELDGGWLINVDAREGAFAPGVLDALFEAHGGLIARLLDDEGAWDEPVPALLPAQQMERRRAANDTARARSGKRLHDGFFERAERAPEATALLWGEDGSMSYGELRRRVLGVAAHVQAQGVAPGDAVAVHLPKGPEQVVAVLGVLAAGAAYVPVAIDQPALRRERIYRAANVAYVVDALPGERAPLAAPLPGNDAALAYVLYTSGSTGEPKGVEIHHAAAMNTIDDLNRRLALGADDRTLALSALEFDLSVYDMFGPLTAGGAIVCIEEGERRDAYTWLDRAKRHGVTVLNCVPALLDMALTASGGEPLSLLRAVLTGGDWVGTDLPRRLLRSSPQCRFLALGGTTETAIHSTLCEVTDVAAMPPHWTSIPYGKPLGNVQLRVVDTLGRDCPDFVAGELWIGGDGVALGYRGDAERTSEKFVSEGRTRWYRTGDRARYVASGEVEFLGRADFQVKLRGHRIELGEVEAALRSYPGIERAMALLGKRALAAVVVGPSPVEFAPVRAFLADRLPAYMLPEQLVHCKELPLTANGKIDRKQLERLVASLAPTDRPKASAPAGEVEQRVALAWSEVLGVASPGREDNFFAAGGDSLVATRLVRRLLDHGLSNVKLSELFARPILSDFAATLRLGEGAPAAPTLTVDPSRRHEPFPPTEVQRAYWVGRDPSFTLGGVGCHFYREYDVDDLDVPRLAAAVDALVRRHEMLRAVFDEHGNQRILPEVPPFAVEIVEASEDPERAYAELRAELGHRCYDPAQWPLFAIRGVRSGARTRLGVSLDNLILDALSILTFYSELNTLYRTPDAHLPPIELSFRDYVLGLPPDPDAQASARAFWDEKLPTLPPAPQLPLAKSPAEIGRPHFLRFEGRIEAGDWARILAHASACGVTASTALLTTFADVLSRWSSQPDVTLNVTLFDRREVHPDIHRVMGDFTSLSLVGYRPVAGESHAARARRMQGELGQALDHRELSSISLVRDLARAAGRPDLSMPVVFTSALGVPGGTAAPASGPFSRPVWGLTQTPQVWLDHQVVESDGGIALNWDVVDSLFPEGMIEDMFEAYLRALRWLAGHEWTQPLPDALPDAQRRVRDEANATACEHSPQTLHEAFFRIAREQPERTALHWDDARTQTYGALAEQALRLAAMLKHRGVEPGDLVAVSVPRGPEQIAAVLGVLAAGAGYVPIAPDQPASRREAMLRQAGVRHAITDPTREAQSFEPARAPVVGDPDGTAYVIFTSGSTGEPKGVEISHRAAHNTIADIQRRFDVGANDRVLAVSALDFDLSVFDIFGLLSVGGALVLLDEEHRRDARRWLELASKHRVTVWNSVPTLLDMLLLVAHPASLALRLVLVSGDWVGLTLPARLHALRPGCRFVAMGGATEAAIWSNFIEVKRVHPAWRSIPYGRPLGNQSFRVVDAHGRDCPDWVPGELWIGGAGVARGYRGSPELTARKFVHDEGARWYRTGDRGRYWPDGTLEFLGRTDDQVKIRGHRIELGEVEAALKSHPEVRHAVVAAHEGRLLAAVVLAKDVSEPELRAFLSSKLPSHMVPARIQRIDRVSLTANGKVNRAQVLEHLAGLAAVPDAPSEPLSGDWERSVAAIWSELFGGRSVGPHQSFFELGGDSLLATRFLEALRQRHSIQLPQRRLFTGPTVREIAAAIAADPTVAHFEEGAL</sequence>
<evidence type="ECO:0000259" key="6">
    <source>
        <dbReference type="PROSITE" id="PS50075"/>
    </source>
</evidence>
<dbReference type="InterPro" id="IPR000873">
    <property type="entry name" value="AMP-dep_synth/lig_dom"/>
</dbReference>
<dbReference type="InterPro" id="IPR006162">
    <property type="entry name" value="Ppantetheine_attach_site"/>
</dbReference>
<dbReference type="InterPro" id="IPR036736">
    <property type="entry name" value="ACP-like_sf"/>
</dbReference>
<dbReference type="InterPro" id="IPR045851">
    <property type="entry name" value="AMP-bd_C_sf"/>
</dbReference>
<dbReference type="Gene3D" id="3.30.300.30">
    <property type="match status" value="2"/>
</dbReference>
<accession>A0ABZ2K1D3</accession>
<dbReference type="SUPFAM" id="SSF56801">
    <property type="entry name" value="Acetyl-CoA synthetase-like"/>
    <property type="match status" value="2"/>
</dbReference>
<evidence type="ECO:0000256" key="2">
    <source>
        <dbReference type="ARBA" id="ARBA00004924"/>
    </source>
</evidence>
<keyword evidence="5" id="KW-0436">Ligase</keyword>
<dbReference type="InterPro" id="IPR009081">
    <property type="entry name" value="PP-bd_ACP"/>
</dbReference>
<dbReference type="Gene3D" id="3.40.50.12780">
    <property type="entry name" value="N-terminal domain of ligase-like"/>
    <property type="match status" value="2"/>
</dbReference>
<dbReference type="Pfam" id="PF13193">
    <property type="entry name" value="AMP-binding_C"/>
    <property type="match status" value="2"/>
</dbReference>
<dbReference type="PROSITE" id="PS00012">
    <property type="entry name" value="PHOSPHOPANTETHEINE"/>
    <property type="match status" value="1"/>
</dbReference>
<dbReference type="PROSITE" id="PS50075">
    <property type="entry name" value="CARRIER"/>
    <property type="match status" value="3"/>
</dbReference>
<organism evidence="7 8">
    <name type="scientific">Pendulispora brunnea</name>
    <dbReference type="NCBI Taxonomy" id="2905690"/>
    <lineage>
        <taxon>Bacteria</taxon>
        <taxon>Pseudomonadati</taxon>
        <taxon>Myxococcota</taxon>
        <taxon>Myxococcia</taxon>
        <taxon>Myxococcales</taxon>
        <taxon>Sorangiineae</taxon>
        <taxon>Pendulisporaceae</taxon>
        <taxon>Pendulispora</taxon>
    </lineage>
</organism>
<dbReference type="InterPro" id="IPR010071">
    <property type="entry name" value="AA_adenyl_dom"/>
</dbReference>
<evidence type="ECO:0000256" key="3">
    <source>
        <dbReference type="ARBA" id="ARBA00022450"/>
    </source>
</evidence>
<evidence type="ECO:0000256" key="1">
    <source>
        <dbReference type="ARBA" id="ARBA00001957"/>
    </source>
</evidence>
<dbReference type="NCBIfam" id="TIGR01733">
    <property type="entry name" value="AA-adenyl-dom"/>
    <property type="match status" value="2"/>
</dbReference>
<comment type="cofactor">
    <cofactor evidence="1">
        <name>pantetheine 4'-phosphate</name>
        <dbReference type="ChEBI" id="CHEBI:47942"/>
    </cofactor>
</comment>
<keyword evidence="8" id="KW-1185">Reference proteome</keyword>
<dbReference type="Pfam" id="PF00668">
    <property type="entry name" value="Condensation"/>
    <property type="match status" value="2"/>
</dbReference>
<dbReference type="Gene3D" id="3.30.559.30">
    <property type="entry name" value="Nonribosomal peptide synthetase, condensation domain"/>
    <property type="match status" value="2"/>
</dbReference>
<dbReference type="InterPro" id="IPR025110">
    <property type="entry name" value="AMP-bd_C"/>
</dbReference>
<dbReference type="SUPFAM" id="SSF47336">
    <property type="entry name" value="ACP-like"/>
    <property type="match status" value="3"/>
</dbReference>
<dbReference type="Proteomes" id="UP001379533">
    <property type="component" value="Chromosome"/>
</dbReference>
<dbReference type="InterPro" id="IPR020806">
    <property type="entry name" value="PKS_PP-bd"/>
</dbReference>
<dbReference type="RefSeq" id="WP_394843137.1">
    <property type="nucleotide sequence ID" value="NZ_CP089982.1"/>
</dbReference>
<dbReference type="SMART" id="SM00823">
    <property type="entry name" value="PKS_PP"/>
    <property type="match status" value="3"/>
</dbReference>
<dbReference type="CDD" id="cd12114">
    <property type="entry name" value="A_NRPS_TlmIV_like"/>
    <property type="match status" value="1"/>
</dbReference>
<dbReference type="EMBL" id="CP089982">
    <property type="protein sequence ID" value="WXA92535.1"/>
    <property type="molecule type" value="Genomic_DNA"/>
</dbReference>
<dbReference type="SUPFAM" id="SSF52777">
    <property type="entry name" value="CoA-dependent acyltransferases"/>
    <property type="match status" value="4"/>
</dbReference>
<comment type="pathway">
    <text evidence="2">Siderophore biosynthesis.</text>
</comment>
<evidence type="ECO:0000313" key="7">
    <source>
        <dbReference type="EMBL" id="WXA92535.1"/>
    </source>
</evidence>
<dbReference type="Gene3D" id="1.10.1200.10">
    <property type="entry name" value="ACP-like"/>
    <property type="match status" value="3"/>
</dbReference>
<evidence type="ECO:0000313" key="8">
    <source>
        <dbReference type="Proteomes" id="UP001379533"/>
    </source>
</evidence>
<dbReference type="PANTHER" id="PTHR45527">
    <property type="entry name" value="NONRIBOSOMAL PEPTIDE SYNTHETASE"/>
    <property type="match status" value="1"/>
</dbReference>
<dbReference type="PROSITE" id="PS00455">
    <property type="entry name" value="AMP_BINDING"/>
    <property type="match status" value="2"/>
</dbReference>